<proteinExistence type="predicted"/>
<organism evidence="1 2">
    <name type="scientific">Paraburkholderia piptadeniae</name>
    <dbReference type="NCBI Taxonomy" id="1701573"/>
    <lineage>
        <taxon>Bacteria</taxon>
        <taxon>Pseudomonadati</taxon>
        <taxon>Pseudomonadota</taxon>
        <taxon>Betaproteobacteria</taxon>
        <taxon>Burkholderiales</taxon>
        <taxon>Burkholderiaceae</taxon>
        <taxon>Paraburkholderia</taxon>
    </lineage>
</organism>
<protein>
    <submittedName>
        <fullName evidence="1">Uncharacterized protein</fullName>
    </submittedName>
</protein>
<keyword evidence="2" id="KW-1185">Reference proteome</keyword>
<reference evidence="1" key="1">
    <citation type="submission" date="2016-12" db="EMBL/GenBank/DDBJ databases">
        <authorList>
            <person name="Moulin L."/>
        </authorList>
    </citation>
    <scope>NUCLEOTIDE SEQUENCE [LARGE SCALE GENOMIC DNA]</scope>
    <source>
        <strain evidence="1">STM 7183</strain>
    </source>
</reference>
<dbReference type="EMBL" id="CYGY02000089">
    <property type="protein sequence ID" value="SIT50661.1"/>
    <property type="molecule type" value="Genomic_DNA"/>
</dbReference>
<evidence type="ECO:0000313" key="2">
    <source>
        <dbReference type="Proteomes" id="UP000195569"/>
    </source>
</evidence>
<evidence type="ECO:0000313" key="1">
    <source>
        <dbReference type="EMBL" id="SIT50661.1"/>
    </source>
</evidence>
<gene>
    <name evidence="1" type="ORF">BN2476_890005</name>
</gene>
<accession>A0A1N7STK0</accession>
<dbReference type="Proteomes" id="UP000195569">
    <property type="component" value="Unassembled WGS sequence"/>
</dbReference>
<name>A0A1N7STK0_9BURK</name>
<comment type="caution">
    <text evidence="1">The sequence shown here is derived from an EMBL/GenBank/DDBJ whole genome shotgun (WGS) entry which is preliminary data.</text>
</comment>
<dbReference type="AlphaFoldDB" id="A0A1N7STK0"/>
<sequence>MASGEVAVDDAVHIGPLSAQSYDDAMEALRARFLNRGPMASCRASFPKSTAPPDSAGFCLGANCVRARNR</sequence>